<dbReference type="InterPro" id="IPR052892">
    <property type="entry name" value="NA-targeting_endonuclease"/>
</dbReference>
<dbReference type="HOGENOM" id="CLU_099824_3_1_3"/>
<dbReference type="PANTHER" id="PTHR33877">
    <property type="entry name" value="SLL1193 PROTEIN"/>
    <property type="match status" value="1"/>
</dbReference>
<dbReference type="Gene3D" id="1.10.30.50">
    <property type="match status" value="1"/>
</dbReference>
<dbReference type="RefSeq" id="WP_011614109.1">
    <property type="nucleotide sequence ID" value="NC_008312.1"/>
</dbReference>
<proteinExistence type="predicted"/>
<dbReference type="GO" id="GO:0004519">
    <property type="term" value="F:endonuclease activity"/>
    <property type="evidence" value="ECO:0007669"/>
    <property type="project" value="UniProtKB-KW"/>
</dbReference>
<sequence length="165" mass="19427">MITQVLNQSVVIFSQNYLPITRINIKRAIAMWVSSIAESLDFNNGSCWPLRSTSLVLYMSQQITLRMISQKRLWKVPPMKQKEVLKRDHHCCQYCGSTKRLILDNLIRSSKDRKHIWEYVVTACEKCNVFKGSHTLIEAEMKLLHQPKIPIHLIIAFAKQFWRER</sequence>
<evidence type="ECO:0000313" key="1">
    <source>
        <dbReference type="EMBL" id="ABG53807.1"/>
    </source>
</evidence>
<keyword evidence="1" id="KW-0255">Endonuclease</keyword>
<dbReference type="eggNOG" id="COG1403">
    <property type="taxonomic scope" value="Bacteria"/>
</dbReference>
<reference evidence="1" key="1">
    <citation type="submission" date="2006-06" db="EMBL/GenBank/DDBJ databases">
        <title>Complete sequence of Trichodesmium erythraeum IMS101.</title>
        <authorList>
            <consortium name="US DOE Joint Genome Institute"/>
            <person name="Copeland A."/>
            <person name="Lucas S."/>
            <person name="Lapidus A."/>
            <person name="Barry K."/>
            <person name="Detter J.C."/>
            <person name="Glavina del Rio T."/>
            <person name="Hammon N."/>
            <person name="Israni S."/>
            <person name="Dalin E."/>
            <person name="Tice H."/>
            <person name="Pitluck S."/>
            <person name="Kiss H."/>
            <person name="Munk A.C."/>
            <person name="Brettin T."/>
            <person name="Bruce D."/>
            <person name="Han C."/>
            <person name="Tapia R."/>
            <person name="Gilna P."/>
            <person name="Schmutz J."/>
            <person name="Larimer F."/>
            <person name="Land M."/>
            <person name="Hauser L."/>
            <person name="Kyrpides N."/>
            <person name="Kim E."/>
            <person name="Richardson P."/>
        </authorList>
    </citation>
    <scope>NUCLEOTIDE SEQUENCE [LARGE SCALE GENOMIC DNA]</scope>
    <source>
        <strain evidence="1">IMS101</strain>
    </source>
</reference>
<keyword evidence="1" id="KW-0378">Hydrolase</keyword>
<dbReference type="AlphaFoldDB" id="Q10VB7"/>
<protein>
    <submittedName>
        <fullName evidence="1">HNH endonuclease domain protein</fullName>
    </submittedName>
</protein>
<dbReference type="STRING" id="203124.Tery_4877"/>
<dbReference type="PANTHER" id="PTHR33877:SF2">
    <property type="entry name" value="OS07G0170200 PROTEIN"/>
    <property type="match status" value="1"/>
</dbReference>
<gene>
    <name evidence="1" type="ordered locus">Tery_4877</name>
</gene>
<dbReference type="EMBL" id="CP000393">
    <property type="protein sequence ID" value="ABG53807.1"/>
    <property type="molecule type" value="Genomic_DNA"/>
</dbReference>
<organism evidence="1">
    <name type="scientific">Trichodesmium erythraeum (strain IMS101)</name>
    <dbReference type="NCBI Taxonomy" id="203124"/>
    <lineage>
        <taxon>Bacteria</taxon>
        <taxon>Bacillati</taxon>
        <taxon>Cyanobacteriota</taxon>
        <taxon>Cyanophyceae</taxon>
        <taxon>Oscillatoriophycideae</taxon>
        <taxon>Oscillatoriales</taxon>
        <taxon>Microcoleaceae</taxon>
        <taxon>Trichodesmium</taxon>
    </lineage>
</organism>
<name>Q10VB7_TRIEI</name>
<dbReference type="KEGG" id="ter:Tery_4877"/>
<accession>Q10VB7</accession>
<keyword evidence="1" id="KW-0540">Nuclease</keyword>